<protein>
    <submittedName>
        <fullName evidence="2">Uncharacterized protein YkwD</fullName>
    </submittedName>
</protein>
<dbReference type="GeneID" id="94546074"/>
<name>A0A288Q6C4_9LACO</name>
<dbReference type="Pfam" id="PF01476">
    <property type="entry name" value="LysM"/>
    <property type="match status" value="1"/>
</dbReference>
<dbReference type="SMART" id="SM00257">
    <property type="entry name" value="LysM"/>
    <property type="match status" value="1"/>
</dbReference>
<evidence type="ECO:0000313" key="2">
    <source>
        <dbReference type="EMBL" id="RDL12077.1"/>
    </source>
</evidence>
<gene>
    <name evidence="2" type="ORF">DFP99_0505</name>
</gene>
<dbReference type="EMBL" id="QRAS01000001">
    <property type="protein sequence ID" value="RDL12077.1"/>
    <property type="molecule type" value="Genomic_DNA"/>
</dbReference>
<evidence type="ECO:0000256" key="1">
    <source>
        <dbReference type="SAM" id="MobiDB-lite"/>
    </source>
</evidence>
<keyword evidence="3" id="KW-1185">Reference proteome</keyword>
<reference evidence="2 3" key="1">
    <citation type="submission" date="2018-07" db="EMBL/GenBank/DDBJ databases">
        <title>Genomic Encyclopedia of Type Strains, Phase III (KMG-III): the genomes of soil and plant-associated and newly described type strains.</title>
        <authorList>
            <person name="Whitman W."/>
        </authorList>
    </citation>
    <scope>NUCLEOTIDE SEQUENCE [LARGE SCALE GENOMIC DNA]</scope>
    <source>
        <strain evidence="2 3">CECT 7031</strain>
    </source>
</reference>
<dbReference type="SUPFAM" id="SSF54106">
    <property type="entry name" value="LysM domain"/>
    <property type="match status" value="1"/>
</dbReference>
<feature type="compositionally biased region" description="Low complexity" evidence="1">
    <location>
        <begin position="116"/>
        <end position="130"/>
    </location>
</feature>
<dbReference type="Gene3D" id="3.40.33.10">
    <property type="entry name" value="CAP"/>
    <property type="match status" value="1"/>
</dbReference>
<dbReference type="InterPro" id="IPR035940">
    <property type="entry name" value="CAP_sf"/>
</dbReference>
<dbReference type="KEGG" id="wso:WSWS_00876"/>
<evidence type="ECO:0000313" key="3">
    <source>
        <dbReference type="Proteomes" id="UP000254912"/>
    </source>
</evidence>
<feature type="region of interest" description="Disordered" evidence="1">
    <location>
        <begin position="89"/>
        <end position="130"/>
    </location>
</feature>
<dbReference type="Gene3D" id="3.10.350.10">
    <property type="entry name" value="LysM domain"/>
    <property type="match status" value="1"/>
</dbReference>
<dbReference type="InterPro" id="IPR036779">
    <property type="entry name" value="LysM_dom_sf"/>
</dbReference>
<dbReference type="CDD" id="cd05379">
    <property type="entry name" value="CAP_bacterial"/>
    <property type="match status" value="1"/>
</dbReference>
<dbReference type="InterPro" id="IPR018392">
    <property type="entry name" value="LysM"/>
</dbReference>
<sequence>MARITNKKAIAGVAGALGVVATTQLPGVQAAIEKVADTQNANFAVVSKGTTKTDIKKSSDKDNGVVKASKVVAKAKAAQARVAAAAKTATKTKTATSDKQLHVSSNEDGQLVATVSSENDTSSESAASSDAAALTPAQSAAVASVAASTATPSVDGQTYTVVDGDTFGKLADKFGVAVTDIQAANPNVTATSLQIGQTLIIPTTTAVSAATTVTTTADAASSEATVISDVATVAAVDSSSATATISSAAEIETVASSVVASSEATVASSASSVVASSTASSVSSAATSSTASSASSAVASSTASSASSAAASSTASSVSSAVASSSASSSAASESTTVAGISTAQQATLDALNALRTSMGLGEVTWDASLATRAQARADQIATTGEIPSDHWSWGAGPEVIAIQWGAGEPVINAWYVDDASVGMQGSPLGHRRWLLSPDTTKVGFGINGNIIDGISNGTSF</sequence>
<dbReference type="RefSeq" id="WP_070230133.1">
    <property type="nucleotide sequence ID" value="NZ_BJYO01000002.1"/>
</dbReference>
<dbReference type="PROSITE" id="PS51782">
    <property type="entry name" value="LYSM"/>
    <property type="match status" value="1"/>
</dbReference>
<proteinExistence type="predicted"/>
<dbReference type="CDD" id="cd00118">
    <property type="entry name" value="LysM"/>
    <property type="match status" value="1"/>
</dbReference>
<dbReference type="InterPro" id="IPR014044">
    <property type="entry name" value="CAP_dom"/>
</dbReference>
<dbReference type="AlphaFoldDB" id="A0A288Q6C4"/>
<dbReference type="Pfam" id="PF00188">
    <property type="entry name" value="CAP"/>
    <property type="match status" value="1"/>
</dbReference>
<organism evidence="2 3">
    <name type="scientific">Weissella soli</name>
    <dbReference type="NCBI Taxonomy" id="155866"/>
    <lineage>
        <taxon>Bacteria</taxon>
        <taxon>Bacillati</taxon>
        <taxon>Bacillota</taxon>
        <taxon>Bacilli</taxon>
        <taxon>Lactobacillales</taxon>
        <taxon>Lactobacillaceae</taxon>
        <taxon>Weissella</taxon>
    </lineage>
</organism>
<comment type="caution">
    <text evidence="2">The sequence shown here is derived from an EMBL/GenBank/DDBJ whole genome shotgun (WGS) entry which is preliminary data.</text>
</comment>
<dbReference type="Proteomes" id="UP000254912">
    <property type="component" value="Unassembled WGS sequence"/>
</dbReference>
<dbReference type="SUPFAM" id="SSF55797">
    <property type="entry name" value="PR-1-like"/>
    <property type="match status" value="1"/>
</dbReference>
<accession>A0A288Q6C4</accession>